<dbReference type="SUPFAM" id="SSF52540">
    <property type="entry name" value="P-loop containing nucleoside triphosphate hydrolases"/>
    <property type="match status" value="2"/>
</dbReference>
<dbReference type="EMBL" id="JAACJO010000019">
    <property type="protein sequence ID" value="KAF5348490.1"/>
    <property type="molecule type" value="Genomic_DNA"/>
</dbReference>
<feature type="domain" description="Nephrocystin 3-like N-terminal" evidence="3">
    <location>
        <begin position="656"/>
        <end position="825"/>
    </location>
</feature>
<feature type="compositionally biased region" description="Basic and acidic residues" evidence="2">
    <location>
        <begin position="52"/>
        <end position="75"/>
    </location>
</feature>
<dbReference type="PANTHER" id="PTHR10039">
    <property type="entry name" value="AMELOGENIN"/>
    <property type="match status" value="1"/>
</dbReference>
<evidence type="ECO:0000313" key="4">
    <source>
        <dbReference type="EMBL" id="KAF5348490.1"/>
    </source>
</evidence>
<keyword evidence="5" id="KW-1185">Reference proteome</keyword>
<protein>
    <recommendedName>
        <fullName evidence="3">Nephrocystin 3-like N-terminal domain-containing protein</fullName>
    </recommendedName>
</protein>
<evidence type="ECO:0000256" key="2">
    <source>
        <dbReference type="SAM" id="MobiDB-lite"/>
    </source>
</evidence>
<organism evidence="4 5">
    <name type="scientific">Leucocoprinus leucothites</name>
    <dbReference type="NCBI Taxonomy" id="201217"/>
    <lineage>
        <taxon>Eukaryota</taxon>
        <taxon>Fungi</taxon>
        <taxon>Dikarya</taxon>
        <taxon>Basidiomycota</taxon>
        <taxon>Agaricomycotina</taxon>
        <taxon>Agaricomycetes</taxon>
        <taxon>Agaricomycetidae</taxon>
        <taxon>Agaricales</taxon>
        <taxon>Agaricineae</taxon>
        <taxon>Agaricaceae</taxon>
        <taxon>Leucocoprinus</taxon>
    </lineage>
</organism>
<name>A0A8H5FSX0_9AGAR</name>
<dbReference type="Pfam" id="PF24883">
    <property type="entry name" value="NPHP3_N"/>
    <property type="match status" value="2"/>
</dbReference>
<feature type="domain" description="Nephrocystin 3-like N-terminal" evidence="3">
    <location>
        <begin position="118"/>
        <end position="291"/>
    </location>
</feature>
<keyword evidence="1" id="KW-0677">Repeat</keyword>
<sequence>MFPLVRKLLNKLKASFRRHKTRDAATTQGDTFANAHDFVIENFAYTINQNQTEDKKKAEEAKRQRKAEEAERRRKADDALERLLTRAMPSAMLYSEARAYAPRCNEDTRQSLRSHLVRWGRNDGEIRRLLWLSGPAAVGKSAIAQTVAEELKNAELLGAVFFFSRPNNRSDPNAVIPTLVYQLALLLPPYKLIIGQRFKDDPLIFDKSRRSQFKELITDPFLPDLSQRPLTFLAYLSERLLIRISQRPLLIVLDGLDECSDPLAQCEFVEMISHHAQMDSKSRLRWMICSRPEPHLEVAFSSEDYQDIFRHEKLEVDNTEARKDALRILEKGFADIKKRYPYQLSHNWPDQTHIIFIADQASGHLGFASSIIRFIGDRHYDDPSGQLKVCLKFLKRNSNHGDPNPLHVLDLLYTQILSDIQKNTLPITHRVLGLFILYGDERLSALVHTNFLGLDQAGFYRSLQRLHSVVSVPPPHEAWDKPIRVYHASFTDYLMDPARAGEFVLDEREVHLDVANCSAGWFSHFCKNPSDTGILSELTWFPLLAKRTVIDTLRGFCHRTFLQVPESFLVSLKSILAGFTIDSVVSKLSGQVPDVVSLSLWLLLSLQEKEVSEGLTAKALRKIAPEASTSAILGSEERVYVPRCNEDTRQGLRNHLSEWVRETGEVQSLLWLSGPAGVGKSAVAQTVAEDMKVEGRLGAEFFFSRQSDPNVVIPRLVCQLALLLPPYRLIVARKLQNDPTILTQSRRQQFDAFFTDPFLISLSQRPLTFLFHQLLTLISDRPPLIVLDGLDECNDLDAQWEFVELFTCYAQKDKDSRLRWMICSRPEPDLMTAFSSEDNEKFYISKKLEFDDSEARNDILRILNKGFAKIRKRYPSQLSYDWPDQSLIQFIADRASCHLGFASCIVQFIGDRTYRNPSHQLDVCLRFLRGIHDDPENLNPLLSLDLLYTQILSNVSEDIFPTTQRILGLSILYGNEQLSALAHANFLGLKRGAFYNSLRHLYSIVLVPPTSEASAKSIRIYHDSFSDYLRDPARAGKFALDEGAVHLDVATRSIGWLGHVCKSRSARHALPELTWVATSCPEATVINSICDFAFTPCWRAFPRAPEYSRATLLTMLEKFDFNLDYSKWDDWAQDFAYFIRWLLSQDAKTLGTVDSWNAGPGNLRKKGGIKIQWYDEDPHAFVQPFLRNVGPADHYSIRLRLGKHRRIKFQLFISKVNTAPALSSGQS</sequence>
<dbReference type="PANTHER" id="PTHR10039:SF14">
    <property type="entry name" value="NACHT DOMAIN-CONTAINING PROTEIN"/>
    <property type="match status" value="1"/>
</dbReference>
<dbReference type="OrthoDB" id="3038309at2759"/>
<comment type="caution">
    <text evidence="4">The sequence shown here is derived from an EMBL/GenBank/DDBJ whole genome shotgun (WGS) entry which is preliminary data.</text>
</comment>
<feature type="region of interest" description="Disordered" evidence="2">
    <location>
        <begin position="51"/>
        <end position="75"/>
    </location>
</feature>
<reference evidence="4 5" key="1">
    <citation type="journal article" date="2020" name="ISME J.">
        <title>Uncovering the hidden diversity of litter-decomposition mechanisms in mushroom-forming fungi.</title>
        <authorList>
            <person name="Floudas D."/>
            <person name="Bentzer J."/>
            <person name="Ahren D."/>
            <person name="Johansson T."/>
            <person name="Persson P."/>
            <person name="Tunlid A."/>
        </authorList>
    </citation>
    <scope>NUCLEOTIDE SEQUENCE [LARGE SCALE GENOMIC DNA]</scope>
    <source>
        <strain evidence="4 5">CBS 146.42</strain>
    </source>
</reference>
<dbReference type="InterPro" id="IPR056884">
    <property type="entry name" value="NPHP3-like_N"/>
</dbReference>
<dbReference type="InterPro" id="IPR027417">
    <property type="entry name" value="P-loop_NTPase"/>
</dbReference>
<dbReference type="Proteomes" id="UP000559027">
    <property type="component" value="Unassembled WGS sequence"/>
</dbReference>
<gene>
    <name evidence="4" type="ORF">D9756_009600</name>
</gene>
<evidence type="ECO:0000313" key="5">
    <source>
        <dbReference type="Proteomes" id="UP000559027"/>
    </source>
</evidence>
<dbReference type="AlphaFoldDB" id="A0A8H5FSX0"/>
<accession>A0A8H5FSX0</accession>
<evidence type="ECO:0000259" key="3">
    <source>
        <dbReference type="Pfam" id="PF24883"/>
    </source>
</evidence>
<dbReference type="Gene3D" id="3.40.50.300">
    <property type="entry name" value="P-loop containing nucleotide triphosphate hydrolases"/>
    <property type="match status" value="2"/>
</dbReference>
<evidence type="ECO:0000256" key="1">
    <source>
        <dbReference type="ARBA" id="ARBA00022737"/>
    </source>
</evidence>
<proteinExistence type="predicted"/>